<feature type="chain" id="PRO_5042226292" description="chitinase" evidence="16">
    <location>
        <begin position="23"/>
        <end position="334"/>
    </location>
</feature>
<dbReference type="PANTHER" id="PTHR22595">
    <property type="entry name" value="CHITINASE-RELATED"/>
    <property type="match status" value="1"/>
</dbReference>
<evidence type="ECO:0000256" key="7">
    <source>
        <dbReference type="ARBA" id="ARBA00022821"/>
    </source>
</evidence>
<proteinExistence type="inferred from homology"/>
<dbReference type="FunFam" id="3.30.20.10:FF:000001">
    <property type="entry name" value="Endochitinase (Chitinase)"/>
    <property type="match status" value="1"/>
</dbReference>
<comment type="catalytic activity">
    <reaction evidence="1">
        <text>Random endo-hydrolysis of N-acetyl-beta-D-glucosaminide (1-&gt;4)-beta-linkages in chitin and chitodextrins.</text>
        <dbReference type="EC" id="3.2.1.14"/>
    </reaction>
</comment>
<evidence type="ECO:0000256" key="9">
    <source>
        <dbReference type="ARBA" id="ARBA00023157"/>
    </source>
</evidence>
<dbReference type="PROSITE" id="PS50941">
    <property type="entry name" value="CHIT_BIND_I_2"/>
    <property type="match status" value="1"/>
</dbReference>
<feature type="disulfide bond" evidence="14 15">
    <location>
        <begin position="30"/>
        <end position="45"/>
    </location>
</feature>
<dbReference type="CDD" id="cd06921">
    <property type="entry name" value="ChtBD1_GH19_hevein"/>
    <property type="match status" value="1"/>
</dbReference>
<evidence type="ECO:0000256" key="15">
    <source>
        <dbReference type="PROSITE-ProRule" id="PRU00261"/>
    </source>
</evidence>
<dbReference type="Pfam" id="PF00187">
    <property type="entry name" value="Chitin_bind_1"/>
    <property type="match status" value="1"/>
</dbReference>
<keyword evidence="6" id="KW-0378">Hydrolase</keyword>
<evidence type="ECO:0000256" key="14">
    <source>
        <dbReference type="PIRSR" id="PIRSR001060-2"/>
    </source>
</evidence>
<evidence type="ECO:0000256" key="4">
    <source>
        <dbReference type="ARBA" id="ARBA00022669"/>
    </source>
</evidence>
<evidence type="ECO:0000256" key="13">
    <source>
        <dbReference type="PIRSR" id="PIRSR001060-1"/>
    </source>
</evidence>
<keyword evidence="8" id="KW-0146">Chitin degradation</keyword>
<comment type="caution">
    <text evidence="18">The sequence shown here is derived from an EMBL/GenBank/DDBJ whole genome shotgun (WGS) entry which is preliminary data.</text>
</comment>
<dbReference type="InterPro" id="IPR036861">
    <property type="entry name" value="Endochitinase-like_sf"/>
</dbReference>
<evidence type="ECO:0000256" key="5">
    <source>
        <dbReference type="ARBA" id="ARBA00022729"/>
    </source>
</evidence>
<dbReference type="PROSITE" id="PS00026">
    <property type="entry name" value="CHIT_BIND_I_1"/>
    <property type="match status" value="1"/>
</dbReference>
<dbReference type="Gene3D" id="3.30.60.10">
    <property type="entry name" value="Endochitinase-like"/>
    <property type="match status" value="1"/>
</dbReference>
<sequence length="334" mass="36093">MREVPTKIELFSIAIFCLGVLALNTQAEQCGSQAGGALCPNNLCCSQYGWCGSTPDYCGERCQSQCTPGSGVASIVTSALFEQMLKHRNDAACPGQGFYTYNAFISAANSFSSFGTTGDDSTRKREIAAFFAQTSHETTGGWPSAPDGPYTWGYCFLRENNGNADTYCDQSSQYPCAAGQKYYGRGPIQLTHNYNYGPCGQAIGQDLLNNPDLVATDPIISFKSALWFWMTPQSPKPSCHDVITGQWTPSAADQSAGRLPGYGVITDIINGEIECGLGSDVTGKVADRIGFYKRYCDMLGVSYGSNLDCYNMKKFGQISLESAENSTNKYINVA</sequence>
<keyword evidence="9 14" id="KW-1015">Disulfide bond</keyword>
<dbReference type="SMART" id="SM00270">
    <property type="entry name" value="ChtBD1"/>
    <property type="match status" value="1"/>
</dbReference>
<comment type="similarity">
    <text evidence="2">Belongs to the glycosyl hydrolase 19 family. Chitinase class I subfamily.</text>
</comment>
<dbReference type="PROSITE" id="PS00773">
    <property type="entry name" value="CHITINASE_19_1"/>
    <property type="match status" value="1"/>
</dbReference>
<evidence type="ECO:0000256" key="10">
    <source>
        <dbReference type="ARBA" id="ARBA00023277"/>
    </source>
</evidence>
<protein>
    <recommendedName>
        <fullName evidence="3">chitinase</fullName>
        <ecNumber evidence="3">3.2.1.14</ecNumber>
    </recommendedName>
</protein>
<evidence type="ECO:0000256" key="16">
    <source>
        <dbReference type="SAM" id="SignalP"/>
    </source>
</evidence>
<dbReference type="Gene3D" id="1.10.530.10">
    <property type="match status" value="1"/>
</dbReference>
<dbReference type="EMBL" id="JAMRDG010000002">
    <property type="protein sequence ID" value="KAJ3691418.1"/>
    <property type="molecule type" value="Genomic_DNA"/>
</dbReference>
<dbReference type="AlphaFoldDB" id="A0AAD5ZDD2"/>
<keyword evidence="7" id="KW-0611">Plant defense</keyword>
<evidence type="ECO:0000256" key="1">
    <source>
        <dbReference type="ARBA" id="ARBA00000822"/>
    </source>
</evidence>
<keyword evidence="11" id="KW-0326">Glycosidase</keyword>
<dbReference type="InterPro" id="IPR023346">
    <property type="entry name" value="Lysozyme-like_dom_sf"/>
</dbReference>
<dbReference type="PRINTS" id="PR00451">
    <property type="entry name" value="CHITINBINDNG"/>
</dbReference>
<feature type="domain" description="Chitin-binding type-1" evidence="17">
    <location>
        <begin position="27"/>
        <end position="68"/>
    </location>
</feature>
<keyword evidence="12" id="KW-0624">Polysaccharide degradation</keyword>
<dbReference type="PROSITE" id="PS00774">
    <property type="entry name" value="CHITINASE_19_2"/>
    <property type="match status" value="1"/>
</dbReference>
<gene>
    <name evidence="18" type="ORF">LUZ61_020582</name>
</gene>
<feature type="disulfide bond" evidence="14 15">
    <location>
        <begin position="44"/>
        <end position="58"/>
    </location>
</feature>
<keyword evidence="19" id="KW-1185">Reference proteome</keyword>
<keyword evidence="10" id="KW-0119">Carbohydrate metabolism</keyword>
<accession>A0AAD5ZDD2</accession>
<dbReference type="Pfam" id="PF00182">
    <property type="entry name" value="Glyco_hydro_19"/>
    <property type="match status" value="1"/>
</dbReference>
<dbReference type="GO" id="GO:0008843">
    <property type="term" value="F:endochitinase activity"/>
    <property type="evidence" value="ECO:0007669"/>
    <property type="project" value="UniProtKB-EC"/>
</dbReference>
<organism evidence="18 19">
    <name type="scientific">Rhynchospora tenuis</name>
    <dbReference type="NCBI Taxonomy" id="198213"/>
    <lineage>
        <taxon>Eukaryota</taxon>
        <taxon>Viridiplantae</taxon>
        <taxon>Streptophyta</taxon>
        <taxon>Embryophyta</taxon>
        <taxon>Tracheophyta</taxon>
        <taxon>Spermatophyta</taxon>
        <taxon>Magnoliopsida</taxon>
        <taxon>Liliopsida</taxon>
        <taxon>Poales</taxon>
        <taxon>Cyperaceae</taxon>
        <taxon>Cyperoideae</taxon>
        <taxon>Rhynchosporeae</taxon>
        <taxon>Rhynchospora</taxon>
    </lineage>
</organism>
<dbReference type="GO" id="GO:0008061">
    <property type="term" value="F:chitin binding"/>
    <property type="evidence" value="ECO:0007669"/>
    <property type="project" value="UniProtKB-UniRule"/>
</dbReference>
<dbReference type="PIRSF" id="PIRSF001060">
    <property type="entry name" value="Endochitinase"/>
    <property type="match status" value="1"/>
</dbReference>
<evidence type="ECO:0000259" key="17">
    <source>
        <dbReference type="PROSITE" id="PS50941"/>
    </source>
</evidence>
<evidence type="ECO:0000313" key="18">
    <source>
        <dbReference type="EMBL" id="KAJ3691418.1"/>
    </source>
</evidence>
<dbReference type="GO" id="GO:0050832">
    <property type="term" value="P:defense response to fungus"/>
    <property type="evidence" value="ECO:0007669"/>
    <property type="project" value="UniProtKB-ARBA"/>
</dbReference>
<dbReference type="InterPro" id="IPR000726">
    <property type="entry name" value="Glyco_hydro_19_cat"/>
</dbReference>
<reference evidence="18 19" key="1">
    <citation type="journal article" date="2022" name="Cell">
        <title>Repeat-based holocentromeres influence genome architecture and karyotype evolution.</title>
        <authorList>
            <person name="Hofstatter P.G."/>
            <person name="Thangavel G."/>
            <person name="Lux T."/>
            <person name="Neumann P."/>
            <person name="Vondrak T."/>
            <person name="Novak P."/>
            <person name="Zhang M."/>
            <person name="Costa L."/>
            <person name="Castellani M."/>
            <person name="Scott A."/>
            <person name="Toegelov H."/>
            <person name="Fuchs J."/>
            <person name="Mata-Sucre Y."/>
            <person name="Dias Y."/>
            <person name="Vanzela A.L.L."/>
            <person name="Huettel B."/>
            <person name="Almeida C.C.S."/>
            <person name="Simkova H."/>
            <person name="Souza G."/>
            <person name="Pedrosa-Harand A."/>
            <person name="Macas J."/>
            <person name="Mayer K.F.X."/>
            <person name="Houben A."/>
            <person name="Marques A."/>
        </authorList>
    </citation>
    <scope>NUCLEOTIDE SEQUENCE [LARGE SCALE GENOMIC DNA]</scope>
    <source>
        <strain evidence="18">RhyTen1mFocal</strain>
    </source>
</reference>
<dbReference type="GO" id="GO:0006032">
    <property type="term" value="P:chitin catabolic process"/>
    <property type="evidence" value="ECO:0007669"/>
    <property type="project" value="UniProtKB-KW"/>
</dbReference>
<dbReference type="SUPFAM" id="SSF57016">
    <property type="entry name" value="Plant lectins/antimicrobial peptides"/>
    <property type="match status" value="1"/>
</dbReference>
<feature type="disulfide bond" evidence="14">
    <location>
        <begin position="93"/>
        <end position="155"/>
    </location>
</feature>
<dbReference type="InterPro" id="IPR018371">
    <property type="entry name" value="Chitin-binding_1_CS"/>
</dbReference>
<dbReference type="EC" id="3.2.1.14" evidence="3"/>
<dbReference type="CDD" id="cd00325">
    <property type="entry name" value="chitinase_GH19"/>
    <property type="match status" value="1"/>
</dbReference>
<dbReference type="FunFam" id="3.30.60.10:FF:000001">
    <property type="entry name" value="Basic endochitinase"/>
    <property type="match status" value="1"/>
</dbReference>
<keyword evidence="5 16" id="KW-0732">Signal</keyword>
<keyword evidence="4 15" id="KW-0147">Chitin-binding</keyword>
<dbReference type="Proteomes" id="UP001210211">
    <property type="component" value="Unassembled WGS sequence"/>
</dbReference>
<evidence type="ECO:0000256" key="8">
    <source>
        <dbReference type="ARBA" id="ARBA00023024"/>
    </source>
</evidence>
<evidence type="ECO:0000313" key="19">
    <source>
        <dbReference type="Proteomes" id="UP001210211"/>
    </source>
</evidence>
<feature type="disulfide bond" evidence="14">
    <location>
        <begin position="275"/>
        <end position="309"/>
    </location>
</feature>
<dbReference type="Gene3D" id="3.30.20.10">
    <property type="entry name" value="Endochitinase, domain 2"/>
    <property type="match status" value="1"/>
</dbReference>
<name>A0AAD5ZDD2_9POAL</name>
<evidence type="ECO:0000256" key="3">
    <source>
        <dbReference type="ARBA" id="ARBA00012729"/>
    </source>
</evidence>
<dbReference type="PANTHER" id="PTHR22595:SF79">
    <property type="entry name" value="CHITINASE 12"/>
    <property type="match status" value="1"/>
</dbReference>
<evidence type="ECO:0000256" key="11">
    <source>
        <dbReference type="ARBA" id="ARBA00023295"/>
    </source>
</evidence>
<evidence type="ECO:0000256" key="12">
    <source>
        <dbReference type="ARBA" id="ARBA00023326"/>
    </source>
</evidence>
<feature type="disulfide bond" evidence="14">
    <location>
        <begin position="168"/>
        <end position="176"/>
    </location>
</feature>
<evidence type="ECO:0000256" key="2">
    <source>
        <dbReference type="ARBA" id="ARBA00009373"/>
    </source>
</evidence>
<dbReference type="GO" id="GO:0016998">
    <property type="term" value="P:cell wall macromolecule catabolic process"/>
    <property type="evidence" value="ECO:0007669"/>
    <property type="project" value="InterPro"/>
</dbReference>
<feature type="active site" description="Proton donor" evidence="13">
    <location>
        <position position="137"/>
    </location>
</feature>
<feature type="disulfide bond" evidence="14 15">
    <location>
        <begin position="39"/>
        <end position="51"/>
    </location>
</feature>
<evidence type="ECO:0000256" key="6">
    <source>
        <dbReference type="ARBA" id="ARBA00022801"/>
    </source>
</evidence>
<dbReference type="InterPro" id="IPR001002">
    <property type="entry name" value="Chitin-bd_1"/>
</dbReference>
<feature type="disulfide bond" evidence="14 15">
    <location>
        <begin position="62"/>
        <end position="66"/>
    </location>
</feature>
<dbReference type="InterPro" id="IPR016283">
    <property type="entry name" value="Glyco_hydro_19"/>
</dbReference>
<dbReference type="SUPFAM" id="SSF53955">
    <property type="entry name" value="Lysozyme-like"/>
    <property type="match status" value="1"/>
</dbReference>
<dbReference type="GO" id="GO:0000272">
    <property type="term" value="P:polysaccharide catabolic process"/>
    <property type="evidence" value="ECO:0007669"/>
    <property type="project" value="UniProtKB-KW"/>
</dbReference>
<feature type="signal peptide" evidence="16">
    <location>
        <begin position="1"/>
        <end position="22"/>
    </location>
</feature>